<sequence length="84" mass="9474">MQAILKAIDYNPTGIEYFDICTGTLTSLNDIVKILALHTKKEIQVAYDTSVQNDPYLLQKKYLSAKEKLGWKPEITLSQGLKTV</sequence>
<evidence type="ECO:0000313" key="2">
    <source>
        <dbReference type="Proteomes" id="UP000034371"/>
    </source>
</evidence>
<reference evidence="1 2" key="1">
    <citation type="journal article" date="2015" name="Nature">
        <title>rRNA introns, odd ribosomes, and small enigmatic genomes across a large radiation of phyla.</title>
        <authorList>
            <person name="Brown C.T."/>
            <person name="Hug L.A."/>
            <person name="Thomas B.C."/>
            <person name="Sharon I."/>
            <person name="Castelle C.J."/>
            <person name="Singh A."/>
            <person name="Wilkins M.J."/>
            <person name="Williams K.H."/>
            <person name="Banfield J.F."/>
        </authorList>
    </citation>
    <scope>NUCLEOTIDE SEQUENCE [LARGE SCALE GENOMIC DNA]</scope>
</reference>
<accession>A0A0G1ACG8</accession>
<name>A0A0G1ACG8_9BACT</name>
<dbReference type="PATRIC" id="fig|1618487.3.peg.109"/>
<protein>
    <recommendedName>
        <fullName evidence="3">NAD(P)-binding domain-containing protein</fullName>
    </recommendedName>
</protein>
<proteinExistence type="predicted"/>
<dbReference type="AlphaFoldDB" id="A0A0G1ACG8"/>
<gene>
    <name evidence="1" type="ORF">UU78_C0007G0016</name>
</gene>
<comment type="caution">
    <text evidence="1">The sequence shown here is derived from an EMBL/GenBank/DDBJ whole genome shotgun (WGS) entry which is preliminary data.</text>
</comment>
<evidence type="ECO:0008006" key="3">
    <source>
        <dbReference type="Google" id="ProtNLM"/>
    </source>
</evidence>
<dbReference type="InterPro" id="IPR036291">
    <property type="entry name" value="NAD(P)-bd_dom_sf"/>
</dbReference>
<dbReference type="Proteomes" id="UP000034371">
    <property type="component" value="Unassembled WGS sequence"/>
</dbReference>
<dbReference type="SUPFAM" id="SSF51735">
    <property type="entry name" value="NAD(P)-binding Rossmann-fold domains"/>
    <property type="match status" value="1"/>
</dbReference>
<dbReference type="EMBL" id="LCBY01000007">
    <property type="protein sequence ID" value="KKS22998.1"/>
    <property type="molecule type" value="Genomic_DNA"/>
</dbReference>
<dbReference type="Gene3D" id="3.90.25.10">
    <property type="entry name" value="UDP-galactose 4-epimerase, domain 1"/>
    <property type="match status" value="1"/>
</dbReference>
<evidence type="ECO:0000313" key="1">
    <source>
        <dbReference type="EMBL" id="KKS22998.1"/>
    </source>
</evidence>
<dbReference type="Gene3D" id="3.40.50.720">
    <property type="entry name" value="NAD(P)-binding Rossmann-like Domain"/>
    <property type="match status" value="1"/>
</dbReference>
<organism evidence="1 2">
    <name type="scientific">Candidatus Roizmanbacteria bacterium GW2011_GWC2_41_7</name>
    <dbReference type="NCBI Taxonomy" id="1618487"/>
    <lineage>
        <taxon>Bacteria</taxon>
        <taxon>Candidatus Roizmaniibacteriota</taxon>
    </lineage>
</organism>